<reference evidence="2" key="1">
    <citation type="journal article" date="2019" name="Int. J. Syst. Evol. Microbiol.">
        <title>The Global Catalogue of Microorganisms (GCM) 10K type strain sequencing project: providing services to taxonomists for standard genome sequencing and annotation.</title>
        <authorList>
            <consortium name="The Broad Institute Genomics Platform"/>
            <consortium name="The Broad Institute Genome Sequencing Center for Infectious Disease"/>
            <person name="Wu L."/>
            <person name="Ma J."/>
        </authorList>
    </citation>
    <scope>NUCLEOTIDE SEQUENCE [LARGE SCALE GENOMIC DNA]</scope>
    <source>
        <strain evidence="2">KCTC 22814</strain>
    </source>
</reference>
<gene>
    <name evidence="1" type="ORF">ACFS7Y_14155</name>
</gene>
<protein>
    <submittedName>
        <fullName evidence="1">Uncharacterized protein</fullName>
    </submittedName>
</protein>
<sequence>MKKELEMLLQANNKLVYNAICGVEPLNDNRVLYYYVGKRSIDYFGDSITDDTLINVFFDTAELDEQGAPIIGSAPSGFLPVKYKYLKNADASIKMEQVKTFYKQSIN</sequence>
<dbReference type="EMBL" id="JBHUPB010000009">
    <property type="protein sequence ID" value="MFD2968539.1"/>
    <property type="molecule type" value="Genomic_DNA"/>
</dbReference>
<organism evidence="1 2">
    <name type="scientific">Sphingobacterium bambusae</name>
    <dbReference type="NCBI Taxonomy" id="662858"/>
    <lineage>
        <taxon>Bacteria</taxon>
        <taxon>Pseudomonadati</taxon>
        <taxon>Bacteroidota</taxon>
        <taxon>Sphingobacteriia</taxon>
        <taxon>Sphingobacteriales</taxon>
        <taxon>Sphingobacteriaceae</taxon>
        <taxon>Sphingobacterium</taxon>
    </lineage>
</organism>
<comment type="caution">
    <text evidence="1">The sequence shown here is derived from an EMBL/GenBank/DDBJ whole genome shotgun (WGS) entry which is preliminary data.</text>
</comment>
<proteinExistence type="predicted"/>
<dbReference type="Proteomes" id="UP001597525">
    <property type="component" value="Unassembled WGS sequence"/>
</dbReference>
<dbReference type="RefSeq" id="WP_320185204.1">
    <property type="nucleotide sequence ID" value="NZ_CP138332.1"/>
</dbReference>
<accession>A0ABW6BJ61</accession>
<evidence type="ECO:0000313" key="2">
    <source>
        <dbReference type="Proteomes" id="UP001597525"/>
    </source>
</evidence>
<keyword evidence="2" id="KW-1185">Reference proteome</keyword>
<name>A0ABW6BJ61_9SPHI</name>
<evidence type="ECO:0000313" key="1">
    <source>
        <dbReference type="EMBL" id="MFD2968539.1"/>
    </source>
</evidence>